<evidence type="ECO:0000313" key="2">
    <source>
        <dbReference type="EMBL" id="MBY6322054.1"/>
    </source>
</evidence>
<dbReference type="Pfam" id="PF00117">
    <property type="entry name" value="GATase"/>
    <property type="match status" value="1"/>
</dbReference>
<dbReference type="EMBL" id="JABUKG010000016">
    <property type="protein sequence ID" value="MBY6322054.1"/>
    <property type="molecule type" value="Genomic_DNA"/>
</dbReference>
<reference evidence="2 3" key="1">
    <citation type="submission" date="2020-06" db="EMBL/GenBank/DDBJ databases">
        <title>Taxonomy, biology and ecology of Rhodococcus bacteria occurring in California pistachio and other woody hosts as revealed by genome sequence analyses.</title>
        <authorList>
            <person name="Gai Y."/>
            <person name="Riely B."/>
        </authorList>
    </citation>
    <scope>NUCLEOTIDE SEQUENCE [LARGE SCALE GENOMIC DNA]</scope>
    <source>
        <strain evidence="2 3">BP-284</strain>
    </source>
</reference>
<evidence type="ECO:0000259" key="1">
    <source>
        <dbReference type="Pfam" id="PF00117"/>
    </source>
</evidence>
<dbReference type="Gene3D" id="3.40.50.880">
    <property type="match status" value="1"/>
</dbReference>
<comment type="caution">
    <text evidence="2">The sequence shown here is derived from an EMBL/GenBank/DDBJ whole genome shotgun (WGS) entry which is preliminary data.</text>
</comment>
<dbReference type="PANTHER" id="PTHR42695">
    <property type="entry name" value="GLUTAMINE AMIDOTRANSFERASE YLR126C-RELATED"/>
    <property type="match status" value="1"/>
</dbReference>
<dbReference type="PANTHER" id="PTHR42695:SF5">
    <property type="entry name" value="GLUTAMINE AMIDOTRANSFERASE YLR126C-RELATED"/>
    <property type="match status" value="1"/>
</dbReference>
<dbReference type="CDD" id="cd01741">
    <property type="entry name" value="GATase1_1"/>
    <property type="match status" value="1"/>
</dbReference>
<accession>A0ABS7NVI1</accession>
<dbReference type="PROSITE" id="PS51273">
    <property type="entry name" value="GATASE_TYPE_1"/>
    <property type="match status" value="1"/>
</dbReference>
<organism evidence="2 3">
    <name type="scientific">Rhodococcoides kroppenstedtii</name>
    <dbReference type="NCBI Taxonomy" id="293050"/>
    <lineage>
        <taxon>Bacteria</taxon>
        <taxon>Bacillati</taxon>
        <taxon>Actinomycetota</taxon>
        <taxon>Actinomycetes</taxon>
        <taxon>Mycobacteriales</taxon>
        <taxon>Nocardiaceae</taxon>
        <taxon>Rhodococcoides</taxon>
    </lineage>
</organism>
<dbReference type="InterPro" id="IPR029062">
    <property type="entry name" value="Class_I_gatase-like"/>
</dbReference>
<dbReference type="SUPFAM" id="SSF52317">
    <property type="entry name" value="Class I glutamine amidotransferase-like"/>
    <property type="match status" value="1"/>
</dbReference>
<dbReference type="Proteomes" id="UP001520140">
    <property type="component" value="Unassembled WGS sequence"/>
</dbReference>
<protein>
    <submittedName>
        <fullName evidence="2">Type 1 glutamine amidotransferase</fullName>
    </submittedName>
</protein>
<feature type="domain" description="Glutamine amidotransferase" evidence="1">
    <location>
        <begin position="23"/>
        <end position="187"/>
    </location>
</feature>
<sequence length="251" mass="27115">MRPTVLVVQPDPRVGLDRFEAWLRQLGVDLDVVRPYDDEVVPEVGVHDGIIVLGGYMNALDDERYLWLASIRALIRAAAATDVPTLGICLGGQLVADALGGQVTVGDGPSEIGAVRLDLTDTDDDPLFCESGPSILVAEHHYDRIARLPDGAQLLASSDRYENQAFRVGRAVWGVQFHPEVSPGRFERWVADSRTAAPDDADRLTAAFADLVANDALIESDSAVLARRFADVVRTHRHARASASVGAGAER</sequence>
<keyword evidence="3" id="KW-1185">Reference proteome</keyword>
<dbReference type="InterPro" id="IPR017926">
    <property type="entry name" value="GATASE"/>
</dbReference>
<dbReference type="InterPro" id="IPR044992">
    <property type="entry name" value="ChyE-like"/>
</dbReference>
<evidence type="ECO:0000313" key="3">
    <source>
        <dbReference type="Proteomes" id="UP001520140"/>
    </source>
</evidence>
<gene>
    <name evidence="2" type="ORF">HQ605_14600</name>
</gene>
<name>A0ABS7NVI1_9NOCA</name>
<proteinExistence type="predicted"/>
<keyword evidence="2" id="KW-0315">Glutamine amidotransferase</keyword>